<dbReference type="SUPFAM" id="SSF69103">
    <property type="entry name" value="Arp2/3 complex 16 kDa subunit ARPC5"/>
    <property type="match status" value="1"/>
</dbReference>
<sequence length="48" mass="5430">MWCRYLYRGLSTGDRPTCDQCLKIHEKLTEKAGLGCILRSLADTVNTV</sequence>
<name>B6UAU3_MAIZE</name>
<dbReference type="AlphaFoldDB" id="B6UAU3"/>
<organism evidence="6">
    <name type="scientific">Zea mays</name>
    <name type="common">Maize</name>
    <dbReference type="NCBI Taxonomy" id="4577"/>
    <lineage>
        <taxon>Eukaryota</taxon>
        <taxon>Viridiplantae</taxon>
        <taxon>Streptophyta</taxon>
        <taxon>Embryophyta</taxon>
        <taxon>Tracheophyta</taxon>
        <taxon>Spermatophyta</taxon>
        <taxon>Magnoliopsida</taxon>
        <taxon>Liliopsida</taxon>
        <taxon>Poales</taxon>
        <taxon>Poaceae</taxon>
        <taxon>PACMAD clade</taxon>
        <taxon>Panicoideae</taxon>
        <taxon>Andropogonodae</taxon>
        <taxon>Andropogoneae</taxon>
        <taxon>Tripsacinae</taxon>
        <taxon>Zea</taxon>
    </lineage>
</organism>
<evidence type="ECO:0000256" key="1">
    <source>
        <dbReference type="ARBA" id="ARBA00004245"/>
    </source>
</evidence>
<dbReference type="GO" id="GO:0005885">
    <property type="term" value="C:Arp2/3 protein complex"/>
    <property type="evidence" value="ECO:0007669"/>
    <property type="project" value="InterPro"/>
</dbReference>
<dbReference type="GO" id="GO:0034314">
    <property type="term" value="P:Arp2/3 complex-mediated actin nucleation"/>
    <property type="evidence" value="ECO:0007669"/>
    <property type="project" value="InterPro"/>
</dbReference>
<keyword evidence="4 5" id="KW-0206">Cytoskeleton</keyword>
<dbReference type="GO" id="GO:0030833">
    <property type="term" value="P:regulation of actin filament polymerization"/>
    <property type="evidence" value="ECO:0007669"/>
    <property type="project" value="InterPro"/>
</dbReference>
<dbReference type="Pfam" id="PF04699">
    <property type="entry name" value="P16-Arc"/>
    <property type="match status" value="1"/>
</dbReference>
<dbReference type="EMBL" id="EU974358">
    <property type="protein sequence ID" value="ACG46476.1"/>
    <property type="molecule type" value="mRNA"/>
</dbReference>
<dbReference type="Gene3D" id="1.25.40.190">
    <property type="entry name" value="Actin-related protein 2/3 complex subunit 5"/>
    <property type="match status" value="1"/>
</dbReference>
<dbReference type="ExpressionAtlas" id="B6UAU3">
    <property type="expression patterns" value="baseline and differential"/>
</dbReference>
<dbReference type="InterPro" id="IPR036743">
    <property type="entry name" value="ARPC5_sf"/>
</dbReference>
<dbReference type="PANTHER" id="PTHR12644">
    <property type="entry name" value="ARP2/3 COMPLEX 16 KD SUBUNIT P16-ARC"/>
    <property type="match status" value="1"/>
</dbReference>
<comment type="subcellular location">
    <subcellularLocation>
        <location evidence="1">Cytoplasm</location>
        <location evidence="1">Cytoskeleton</location>
    </subcellularLocation>
</comment>
<evidence type="ECO:0000256" key="4">
    <source>
        <dbReference type="ARBA" id="ARBA00023212"/>
    </source>
</evidence>
<comment type="similarity">
    <text evidence="2 5">Belongs to the ARPC5 family.</text>
</comment>
<evidence type="ECO:0000256" key="3">
    <source>
        <dbReference type="ARBA" id="ARBA00022490"/>
    </source>
</evidence>
<proteinExistence type="evidence at transcript level"/>
<accession>B6UAU3</accession>
<keyword evidence="3" id="KW-0963">Cytoplasm</keyword>
<reference evidence="6" key="1">
    <citation type="journal article" date="2009" name="Plant Mol. Biol.">
        <title>Insights into corn genes derived from large-scale cDNA sequencing.</title>
        <authorList>
            <person name="Alexandrov N.N."/>
            <person name="Brover V.V."/>
            <person name="Freidin S."/>
            <person name="Troukhan M.E."/>
            <person name="Tatarinova T.V."/>
            <person name="Zhang H."/>
            <person name="Swaller T.J."/>
            <person name="Lu Y.P."/>
            <person name="Bouck J."/>
            <person name="Flavell R.B."/>
            <person name="Feldmann K.A."/>
        </authorList>
    </citation>
    <scope>NUCLEOTIDE SEQUENCE</scope>
</reference>
<dbReference type="InterPro" id="IPR006789">
    <property type="entry name" value="ARPC5"/>
</dbReference>
<evidence type="ECO:0000313" key="6">
    <source>
        <dbReference type="EMBL" id="ACG46476.1"/>
    </source>
</evidence>
<evidence type="ECO:0000256" key="2">
    <source>
        <dbReference type="ARBA" id="ARBA00006084"/>
    </source>
</evidence>
<protein>
    <recommendedName>
        <fullName evidence="5">Actin-related protein 2/3 complex subunit 5</fullName>
    </recommendedName>
</protein>
<comment type="function">
    <text evidence="5">Functions as component of the Arp2/3 complex which is involved in regulation of actin polymerization and together with an activating nucleation-promoting factor (NPF) mediates the formation of branched actin networks. Arp2/3 complex plays a critical role in the control of cell morphogenesis via the modulation of cell polarity development.</text>
</comment>
<evidence type="ECO:0000256" key="5">
    <source>
        <dbReference type="RuleBase" id="RU004301"/>
    </source>
</evidence>